<name>A0A0J9F1W9_9FIRM</name>
<evidence type="ECO:0008006" key="8">
    <source>
        <dbReference type="Google" id="ProtNLM"/>
    </source>
</evidence>
<comment type="subcellular location">
    <subcellularLocation>
        <location evidence="1">Membrane</location>
        <topology evidence="1">Multi-pass membrane protein</topology>
    </subcellularLocation>
</comment>
<sequence>MKFLKKLEQKLSRYAIGGIINYVCALQALGIVLYLIAPQFLFNYLTLNPAAIMQGQIWRIFTFLVFPPAFTGGSTMGFILFNALALYCIRTFGMIVEQVWGKFRFNCYIILGVLLNVIASLVVYLLSGFPLMLTPIHLVYSFFFVFALMFPESQILLMMVLPLKAKWIAVAEAVIYVYDFYKGGIFTKVEIFVCILHMFIFFGWMVVAGETSYKQKKRQKEFQKKIKPMTAAKTGHKCAVCGRTDKDSPGMEFRYCSKCEGSYEYCMDHLYTHQHVKKSDPPS</sequence>
<dbReference type="GeneID" id="93164558"/>
<evidence type="ECO:0000313" key="7">
    <source>
        <dbReference type="Proteomes" id="UP000037392"/>
    </source>
</evidence>
<dbReference type="AlphaFoldDB" id="A0A0J9F1W9"/>
<feature type="transmembrane region" description="Helical" evidence="5">
    <location>
        <begin position="105"/>
        <end position="126"/>
    </location>
</feature>
<keyword evidence="2 5" id="KW-0812">Transmembrane</keyword>
<organism evidence="6 7">
    <name type="scientific">[Clostridium] citroniae WAL-19142</name>
    <dbReference type="NCBI Taxonomy" id="742734"/>
    <lineage>
        <taxon>Bacteria</taxon>
        <taxon>Bacillati</taxon>
        <taxon>Bacillota</taxon>
        <taxon>Clostridia</taxon>
        <taxon>Lachnospirales</taxon>
        <taxon>Lachnospiraceae</taxon>
        <taxon>Enterocloster</taxon>
    </lineage>
</organism>
<keyword evidence="4 5" id="KW-0472">Membrane</keyword>
<dbReference type="InterPro" id="IPR035952">
    <property type="entry name" value="Rhomboid-like_sf"/>
</dbReference>
<feature type="transmembrane region" description="Helical" evidence="5">
    <location>
        <begin position="12"/>
        <end position="37"/>
    </location>
</feature>
<comment type="caution">
    <text evidence="6">The sequence shown here is derived from an EMBL/GenBank/DDBJ whole genome shotgun (WGS) entry which is preliminary data.</text>
</comment>
<dbReference type="GO" id="GO:0016020">
    <property type="term" value="C:membrane"/>
    <property type="evidence" value="ECO:0007669"/>
    <property type="project" value="UniProtKB-SubCell"/>
</dbReference>
<evidence type="ECO:0000256" key="4">
    <source>
        <dbReference type="ARBA" id="ARBA00023136"/>
    </source>
</evidence>
<gene>
    <name evidence="6" type="ORF">HMPREF9470_01474</name>
</gene>
<evidence type="ECO:0000256" key="5">
    <source>
        <dbReference type="SAM" id="Phobius"/>
    </source>
</evidence>
<feature type="transmembrane region" description="Helical" evidence="5">
    <location>
        <begin position="57"/>
        <end position="84"/>
    </location>
</feature>
<dbReference type="Gene3D" id="1.20.1540.10">
    <property type="entry name" value="Rhomboid-like"/>
    <property type="match status" value="1"/>
</dbReference>
<feature type="transmembrane region" description="Helical" evidence="5">
    <location>
        <begin position="132"/>
        <end position="150"/>
    </location>
</feature>
<dbReference type="OrthoDB" id="9778756at2"/>
<proteinExistence type="predicted"/>
<evidence type="ECO:0000313" key="6">
    <source>
        <dbReference type="EMBL" id="KMW22245.1"/>
    </source>
</evidence>
<dbReference type="PATRIC" id="fig|742734.4.peg.1575"/>
<dbReference type="RefSeq" id="WP_007863284.1">
    <property type="nucleotide sequence ID" value="NZ_KQ235876.1"/>
</dbReference>
<dbReference type="Proteomes" id="UP000037392">
    <property type="component" value="Unassembled WGS sequence"/>
</dbReference>
<feature type="transmembrane region" description="Helical" evidence="5">
    <location>
        <begin position="190"/>
        <end position="209"/>
    </location>
</feature>
<protein>
    <recommendedName>
        <fullName evidence="8">Peptidase S54 rhomboid domain-containing protein</fullName>
    </recommendedName>
</protein>
<feature type="transmembrane region" description="Helical" evidence="5">
    <location>
        <begin position="157"/>
        <end position="178"/>
    </location>
</feature>
<evidence type="ECO:0000256" key="3">
    <source>
        <dbReference type="ARBA" id="ARBA00022989"/>
    </source>
</evidence>
<evidence type="ECO:0000256" key="1">
    <source>
        <dbReference type="ARBA" id="ARBA00004141"/>
    </source>
</evidence>
<keyword evidence="3 5" id="KW-1133">Transmembrane helix</keyword>
<dbReference type="EMBL" id="ADLK01000011">
    <property type="protein sequence ID" value="KMW22245.1"/>
    <property type="molecule type" value="Genomic_DNA"/>
</dbReference>
<reference evidence="6 7" key="1">
    <citation type="submission" date="2011-04" db="EMBL/GenBank/DDBJ databases">
        <title>The Genome Sequence of Clostridium citroniae WAL-19142.</title>
        <authorList>
            <consortium name="The Broad Institute Genome Sequencing Platform"/>
            <person name="Earl A."/>
            <person name="Ward D."/>
            <person name="Feldgarden M."/>
            <person name="Gevers D."/>
            <person name="Warren Y.A."/>
            <person name="Tyrrell K.L."/>
            <person name="Citron D.M."/>
            <person name="Goldstein E.J."/>
            <person name="Daigneault M."/>
            <person name="Allen-Vercoe E."/>
            <person name="Young S.K."/>
            <person name="Zeng Q."/>
            <person name="Gargeya S."/>
            <person name="Fitzgerald M."/>
            <person name="Haas B."/>
            <person name="Abouelleil A."/>
            <person name="Alvarado L."/>
            <person name="Arachchi H.M."/>
            <person name="Berlin A."/>
            <person name="Brown A."/>
            <person name="Chapman S.B."/>
            <person name="Chen Z."/>
            <person name="Dunbar C."/>
            <person name="Freedman E."/>
            <person name="Gearin G."/>
            <person name="Gellesch M."/>
            <person name="Goldberg J."/>
            <person name="Griggs A."/>
            <person name="Gujja S."/>
            <person name="Heilman E.R."/>
            <person name="Heiman D."/>
            <person name="Howarth C."/>
            <person name="Larson L."/>
            <person name="Lui A."/>
            <person name="MacDonald P.J."/>
            <person name="Mehta T."/>
            <person name="Montmayeur A."/>
            <person name="Murphy C."/>
            <person name="Neiman D."/>
            <person name="Pearson M."/>
            <person name="Priest M."/>
            <person name="Roberts A."/>
            <person name="Saif S."/>
            <person name="Shea T."/>
            <person name="Shenoy N."/>
            <person name="Sisk P."/>
            <person name="Stolte C."/>
            <person name="Sykes S."/>
            <person name="White J."/>
            <person name="Yandava C."/>
            <person name="Wortman J."/>
            <person name="Nusbaum C."/>
            <person name="Birren B."/>
        </authorList>
    </citation>
    <scope>NUCLEOTIDE SEQUENCE [LARGE SCALE GENOMIC DNA]</scope>
    <source>
        <strain evidence="6 7">WAL-19142</strain>
    </source>
</reference>
<dbReference type="SUPFAM" id="SSF144091">
    <property type="entry name" value="Rhomboid-like"/>
    <property type="match status" value="1"/>
</dbReference>
<accession>A0A0J9F1W9</accession>
<evidence type="ECO:0000256" key="2">
    <source>
        <dbReference type="ARBA" id="ARBA00022692"/>
    </source>
</evidence>